<dbReference type="GO" id="GO:0016301">
    <property type="term" value="F:kinase activity"/>
    <property type="evidence" value="ECO:0007669"/>
    <property type="project" value="UniProtKB-KW"/>
</dbReference>
<dbReference type="SUPFAM" id="SSF55874">
    <property type="entry name" value="ATPase domain of HSP90 chaperone/DNA topoisomerase II/histidine kinase"/>
    <property type="match status" value="1"/>
</dbReference>
<evidence type="ECO:0000313" key="11">
    <source>
        <dbReference type="EMBL" id="MEP0866370.1"/>
    </source>
</evidence>
<keyword evidence="8" id="KW-0175">Coiled coil</keyword>
<evidence type="ECO:0000259" key="10">
    <source>
        <dbReference type="PROSITE" id="PS50110"/>
    </source>
</evidence>
<evidence type="ECO:0000256" key="4">
    <source>
        <dbReference type="ARBA" id="ARBA00022679"/>
    </source>
</evidence>
<evidence type="ECO:0000256" key="3">
    <source>
        <dbReference type="ARBA" id="ARBA00022553"/>
    </source>
</evidence>
<feature type="domain" description="Histidine kinase" evidence="9">
    <location>
        <begin position="168"/>
        <end position="385"/>
    </location>
</feature>
<dbReference type="InterPro" id="IPR050736">
    <property type="entry name" value="Sensor_HK_Regulatory"/>
</dbReference>
<keyword evidence="4" id="KW-0808">Transferase</keyword>
<protein>
    <recommendedName>
        <fullName evidence="2">histidine kinase</fullName>
        <ecNumber evidence="2">2.7.13.3</ecNumber>
    </recommendedName>
</protein>
<dbReference type="EC" id="2.7.13.3" evidence="2"/>
<comment type="catalytic activity">
    <reaction evidence="1">
        <text>ATP + protein L-histidine = ADP + protein N-phospho-L-histidine.</text>
        <dbReference type="EC" id="2.7.13.3"/>
    </reaction>
</comment>
<name>A0ABV0JSF7_9CYAN</name>
<dbReference type="InterPro" id="IPR003594">
    <property type="entry name" value="HATPase_dom"/>
</dbReference>
<dbReference type="InterPro" id="IPR036890">
    <property type="entry name" value="HATPase_C_sf"/>
</dbReference>
<sequence>MPATSIKILLIEDNLAEARLLQEYLKQANGNQFSLVHVKRLGEALNRLKEDCFDIILLDLTLPDSQGLESLAPLNSHAPSLPIVVLTNTNDEKLAIEAVRQGAQDYIVKRQLNVDLLVRSIRYAIERSQVMEALREANEALEIRVQERTAELVKAKEVSQMKSEFVSMLSHDFRNPLTTILLSTGFLQNHDDKLTKETKLTHFLRMRSAIKNMDQLLNEVLLIGKADLGKLQYQPTQLALEPFCRQLVEELQLSTGEKHFTIVFTCQGELGEALWDENLLRHILGNLLANAIKYSPEDETVWFELIGQEKTVIFRIQDRGIGIPLEDQKRLFQPFNRARNVSTIPGNGLGLAIVKKCVEAHGGQISVQSEAGVGTTFTVILPLASATVKSD</sequence>
<dbReference type="Pfam" id="PF00512">
    <property type="entry name" value="HisKA"/>
    <property type="match status" value="1"/>
</dbReference>
<keyword evidence="5 11" id="KW-0418">Kinase</keyword>
<dbReference type="Gene3D" id="3.40.50.2300">
    <property type="match status" value="1"/>
</dbReference>
<evidence type="ECO:0000256" key="2">
    <source>
        <dbReference type="ARBA" id="ARBA00012438"/>
    </source>
</evidence>
<dbReference type="CDD" id="cd00082">
    <property type="entry name" value="HisKA"/>
    <property type="match status" value="1"/>
</dbReference>
<dbReference type="Gene3D" id="3.30.565.10">
    <property type="entry name" value="Histidine kinase-like ATPase, C-terminal domain"/>
    <property type="match status" value="1"/>
</dbReference>
<keyword evidence="6" id="KW-0902">Two-component regulatory system</keyword>
<reference evidence="11 12" key="1">
    <citation type="submission" date="2022-04" db="EMBL/GenBank/DDBJ databases">
        <title>Positive selection, recombination, and allopatry shape intraspecific diversity of widespread and dominant cyanobacteria.</title>
        <authorList>
            <person name="Wei J."/>
            <person name="Shu W."/>
            <person name="Hu C."/>
        </authorList>
    </citation>
    <scope>NUCLEOTIDE SEQUENCE [LARGE SCALE GENOMIC DNA]</scope>
    <source>
        <strain evidence="11 12">GB2-A5</strain>
    </source>
</reference>
<dbReference type="SUPFAM" id="SSF52172">
    <property type="entry name" value="CheY-like"/>
    <property type="match status" value="1"/>
</dbReference>
<dbReference type="EMBL" id="JAMPKK010000042">
    <property type="protein sequence ID" value="MEP0866370.1"/>
    <property type="molecule type" value="Genomic_DNA"/>
</dbReference>
<evidence type="ECO:0000256" key="6">
    <source>
        <dbReference type="ARBA" id="ARBA00023012"/>
    </source>
</evidence>
<gene>
    <name evidence="11" type="ORF">NDI37_18085</name>
</gene>
<feature type="coiled-coil region" evidence="8">
    <location>
        <begin position="131"/>
        <end position="158"/>
    </location>
</feature>
<dbReference type="CDD" id="cd00075">
    <property type="entry name" value="HATPase"/>
    <property type="match status" value="1"/>
</dbReference>
<evidence type="ECO:0000313" key="12">
    <source>
        <dbReference type="Proteomes" id="UP001442494"/>
    </source>
</evidence>
<proteinExistence type="predicted"/>
<evidence type="ECO:0000256" key="1">
    <source>
        <dbReference type="ARBA" id="ARBA00000085"/>
    </source>
</evidence>
<dbReference type="PROSITE" id="PS50110">
    <property type="entry name" value="RESPONSE_REGULATORY"/>
    <property type="match status" value="1"/>
</dbReference>
<evidence type="ECO:0000256" key="8">
    <source>
        <dbReference type="SAM" id="Coils"/>
    </source>
</evidence>
<dbReference type="SUPFAM" id="SSF47384">
    <property type="entry name" value="Homodimeric domain of signal transducing histidine kinase"/>
    <property type="match status" value="1"/>
</dbReference>
<evidence type="ECO:0000256" key="7">
    <source>
        <dbReference type="PROSITE-ProRule" id="PRU00169"/>
    </source>
</evidence>
<organism evidence="11 12">
    <name type="scientific">Funiculus sociatus GB2-A5</name>
    <dbReference type="NCBI Taxonomy" id="2933946"/>
    <lineage>
        <taxon>Bacteria</taxon>
        <taxon>Bacillati</taxon>
        <taxon>Cyanobacteriota</taxon>
        <taxon>Cyanophyceae</taxon>
        <taxon>Coleofasciculales</taxon>
        <taxon>Coleofasciculaceae</taxon>
        <taxon>Funiculus</taxon>
    </lineage>
</organism>
<evidence type="ECO:0000259" key="9">
    <source>
        <dbReference type="PROSITE" id="PS50109"/>
    </source>
</evidence>
<dbReference type="PANTHER" id="PTHR43711">
    <property type="entry name" value="TWO-COMPONENT HISTIDINE KINASE"/>
    <property type="match status" value="1"/>
</dbReference>
<dbReference type="PROSITE" id="PS50109">
    <property type="entry name" value="HIS_KIN"/>
    <property type="match status" value="1"/>
</dbReference>
<dbReference type="InterPro" id="IPR003661">
    <property type="entry name" value="HisK_dim/P_dom"/>
</dbReference>
<dbReference type="PRINTS" id="PR00344">
    <property type="entry name" value="BCTRLSENSOR"/>
</dbReference>
<dbReference type="InterPro" id="IPR001789">
    <property type="entry name" value="Sig_transdc_resp-reg_receiver"/>
</dbReference>
<dbReference type="PANTHER" id="PTHR43711:SF26">
    <property type="entry name" value="SENSOR HISTIDINE KINASE RCSC"/>
    <property type="match status" value="1"/>
</dbReference>
<dbReference type="RefSeq" id="WP_190417817.1">
    <property type="nucleotide sequence ID" value="NZ_JAMPKK010000042.1"/>
</dbReference>
<feature type="domain" description="Response regulatory" evidence="10">
    <location>
        <begin position="7"/>
        <end position="124"/>
    </location>
</feature>
<dbReference type="SMART" id="SM00388">
    <property type="entry name" value="HisKA"/>
    <property type="match status" value="1"/>
</dbReference>
<dbReference type="SMART" id="SM00448">
    <property type="entry name" value="REC"/>
    <property type="match status" value="1"/>
</dbReference>
<dbReference type="InterPro" id="IPR011006">
    <property type="entry name" value="CheY-like_superfamily"/>
</dbReference>
<dbReference type="Proteomes" id="UP001442494">
    <property type="component" value="Unassembled WGS sequence"/>
</dbReference>
<dbReference type="Gene3D" id="1.10.287.130">
    <property type="match status" value="1"/>
</dbReference>
<dbReference type="Pfam" id="PF00072">
    <property type="entry name" value="Response_reg"/>
    <property type="match status" value="1"/>
</dbReference>
<keyword evidence="12" id="KW-1185">Reference proteome</keyword>
<comment type="caution">
    <text evidence="11">The sequence shown here is derived from an EMBL/GenBank/DDBJ whole genome shotgun (WGS) entry which is preliminary data.</text>
</comment>
<dbReference type="Pfam" id="PF02518">
    <property type="entry name" value="HATPase_c"/>
    <property type="match status" value="1"/>
</dbReference>
<feature type="modified residue" description="4-aspartylphosphate" evidence="7">
    <location>
        <position position="59"/>
    </location>
</feature>
<accession>A0ABV0JSF7</accession>
<dbReference type="InterPro" id="IPR004358">
    <property type="entry name" value="Sig_transdc_His_kin-like_C"/>
</dbReference>
<evidence type="ECO:0000256" key="5">
    <source>
        <dbReference type="ARBA" id="ARBA00022777"/>
    </source>
</evidence>
<dbReference type="InterPro" id="IPR005467">
    <property type="entry name" value="His_kinase_dom"/>
</dbReference>
<keyword evidence="3 7" id="KW-0597">Phosphoprotein</keyword>
<dbReference type="InterPro" id="IPR036097">
    <property type="entry name" value="HisK_dim/P_sf"/>
</dbReference>
<dbReference type="SMART" id="SM00387">
    <property type="entry name" value="HATPase_c"/>
    <property type="match status" value="1"/>
</dbReference>